<dbReference type="Gene3D" id="3.90.1570.10">
    <property type="entry name" value="tt1808, chain A"/>
    <property type="match status" value="1"/>
</dbReference>
<evidence type="ECO:0000313" key="3">
    <source>
        <dbReference type="Proteomes" id="UP000198748"/>
    </source>
</evidence>
<dbReference type="STRING" id="659014.SAMN04487996_103131"/>
<organism evidence="2 3">
    <name type="scientific">Dyadobacter soli</name>
    <dbReference type="NCBI Taxonomy" id="659014"/>
    <lineage>
        <taxon>Bacteria</taxon>
        <taxon>Pseudomonadati</taxon>
        <taxon>Bacteroidota</taxon>
        <taxon>Cytophagia</taxon>
        <taxon>Cytophagales</taxon>
        <taxon>Spirosomataceae</taxon>
        <taxon>Dyadobacter</taxon>
    </lineage>
</organism>
<feature type="domain" description="Putative restriction endonuclease" evidence="1">
    <location>
        <begin position="21"/>
        <end position="192"/>
    </location>
</feature>
<dbReference type="EMBL" id="FNAN01000003">
    <property type="protein sequence ID" value="SDE02133.1"/>
    <property type="molecule type" value="Genomic_DNA"/>
</dbReference>
<dbReference type="InterPro" id="IPR011335">
    <property type="entry name" value="Restrct_endonuc-II-like"/>
</dbReference>
<dbReference type="Pfam" id="PF05685">
    <property type="entry name" value="Uma2"/>
    <property type="match status" value="1"/>
</dbReference>
<name>A0A1G6ZI72_9BACT</name>
<sequence>MPAIVTDINQLDLNGTYTYADYLLWQFEDRLELIKGKIFKMSPAPNTRHQKISGKLHWEMMSFFRNHYCQIFYAPFDVRLPRHDESIANQKIHTVVQPDLCVICDESKLDDRGCLGAPDLMVEILSPDNSKKEKDNKFDLYQESGVREYWLVEHADSTLYAYVLNESGVYVGLKPATEKFRSTIFPDLEIDLAEIFS</sequence>
<dbReference type="PANTHER" id="PTHR36558:SF1">
    <property type="entry name" value="RESTRICTION ENDONUCLEASE DOMAIN-CONTAINING PROTEIN-RELATED"/>
    <property type="match status" value="1"/>
</dbReference>
<keyword evidence="2" id="KW-0378">Hydrolase</keyword>
<dbReference type="AlphaFoldDB" id="A0A1G6ZI72"/>
<keyword evidence="3" id="KW-1185">Reference proteome</keyword>
<accession>A0A1G6ZI72</accession>
<dbReference type="PANTHER" id="PTHR36558">
    <property type="entry name" value="GLR1098 PROTEIN"/>
    <property type="match status" value="1"/>
</dbReference>
<dbReference type="InterPro" id="IPR012296">
    <property type="entry name" value="Nuclease_put_TT1808"/>
</dbReference>
<reference evidence="3" key="1">
    <citation type="submission" date="2016-10" db="EMBL/GenBank/DDBJ databases">
        <authorList>
            <person name="Varghese N."/>
            <person name="Submissions S."/>
        </authorList>
    </citation>
    <scope>NUCLEOTIDE SEQUENCE [LARGE SCALE GENOMIC DNA]</scope>
    <source>
        <strain evidence="3">DSM 25329</strain>
    </source>
</reference>
<protein>
    <submittedName>
        <fullName evidence="2">Endonuclease, Uma2 family (Restriction endonuclease fold)</fullName>
    </submittedName>
</protein>
<dbReference type="Proteomes" id="UP000198748">
    <property type="component" value="Unassembled WGS sequence"/>
</dbReference>
<dbReference type="SUPFAM" id="SSF52980">
    <property type="entry name" value="Restriction endonuclease-like"/>
    <property type="match status" value="1"/>
</dbReference>
<keyword evidence="2" id="KW-0540">Nuclease</keyword>
<gene>
    <name evidence="2" type="ORF">SAMN04487996_103131</name>
</gene>
<dbReference type="OrthoDB" id="9808428at2"/>
<keyword evidence="2" id="KW-0255">Endonuclease</keyword>
<evidence type="ECO:0000259" key="1">
    <source>
        <dbReference type="Pfam" id="PF05685"/>
    </source>
</evidence>
<proteinExistence type="predicted"/>
<dbReference type="InterPro" id="IPR008538">
    <property type="entry name" value="Uma2"/>
</dbReference>
<dbReference type="GO" id="GO:0004519">
    <property type="term" value="F:endonuclease activity"/>
    <property type="evidence" value="ECO:0007669"/>
    <property type="project" value="UniProtKB-KW"/>
</dbReference>
<dbReference type="CDD" id="cd06260">
    <property type="entry name" value="DUF820-like"/>
    <property type="match status" value="1"/>
</dbReference>
<evidence type="ECO:0000313" key="2">
    <source>
        <dbReference type="EMBL" id="SDE02133.1"/>
    </source>
</evidence>